<gene>
    <name evidence="1" type="ORF">PGLA1383_LOCUS3815</name>
</gene>
<organism evidence="1 2">
    <name type="scientific">Polarella glacialis</name>
    <name type="common">Dinoflagellate</name>
    <dbReference type="NCBI Taxonomy" id="89957"/>
    <lineage>
        <taxon>Eukaryota</taxon>
        <taxon>Sar</taxon>
        <taxon>Alveolata</taxon>
        <taxon>Dinophyceae</taxon>
        <taxon>Suessiales</taxon>
        <taxon>Suessiaceae</taxon>
        <taxon>Polarella</taxon>
    </lineage>
</organism>
<dbReference type="EMBL" id="CAJNNV010001374">
    <property type="protein sequence ID" value="CAE8584893.1"/>
    <property type="molecule type" value="Genomic_DNA"/>
</dbReference>
<dbReference type="Proteomes" id="UP000654075">
    <property type="component" value="Unassembled WGS sequence"/>
</dbReference>
<dbReference type="AlphaFoldDB" id="A0A813DFX9"/>
<evidence type="ECO:0000313" key="1">
    <source>
        <dbReference type="EMBL" id="CAE8584893.1"/>
    </source>
</evidence>
<protein>
    <submittedName>
        <fullName evidence="1">Uncharacterized protein</fullName>
    </submittedName>
</protein>
<accession>A0A813DFX9</accession>
<dbReference type="OrthoDB" id="409947at2759"/>
<evidence type="ECO:0000313" key="2">
    <source>
        <dbReference type="Proteomes" id="UP000654075"/>
    </source>
</evidence>
<sequence>MMEGPVSLKLHRLSLEAPMGAVRTDDLLRGPSRGSQVRADSGHHRYARELAAKPVVRHREDIKLLRAGRDFLPMSKEPAVITREETIAPAPRLASSEQPRSLEARSLEEYIQQDLDSFWRYCPSPVDGLHRCGLLVKLFDYCGLTRKENKVTDKVKRLNSELHALGIFTTDRIEAHQRVPYEAFVQSRRLREAVQN</sequence>
<reference evidence="1" key="1">
    <citation type="submission" date="2021-02" db="EMBL/GenBank/DDBJ databases">
        <authorList>
            <person name="Dougan E. K."/>
            <person name="Rhodes N."/>
            <person name="Thang M."/>
            <person name="Chan C."/>
        </authorList>
    </citation>
    <scope>NUCLEOTIDE SEQUENCE</scope>
</reference>
<proteinExistence type="predicted"/>
<keyword evidence="2" id="KW-1185">Reference proteome</keyword>
<feature type="non-terminal residue" evidence="1">
    <location>
        <position position="196"/>
    </location>
</feature>
<name>A0A813DFX9_POLGL</name>
<comment type="caution">
    <text evidence="1">The sequence shown here is derived from an EMBL/GenBank/DDBJ whole genome shotgun (WGS) entry which is preliminary data.</text>
</comment>